<keyword evidence="6 8" id="KW-1133">Transmembrane helix</keyword>
<evidence type="ECO:0000313" key="10">
    <source>
        <dbReference type="EMBL" id="KEQ16699.1"/>
    </source>
</evidence>
<dbReference type="OrthoDB" id="3250831at2"/>
<keyword evidence="5 8" id="KW-0812">Transmembrane</keyword>
<keyword evidence="3" id="KW-0813">Transport</keyword>
<feature type="transmembrane region" description="Helical" evidence="8">
    <location>
        <begin position="67"/>
        <end position="90"/>
    </location>
</feature>
<dbReference type="PANTHER" id="PTHR22911">
    <property type="entry name" value="ACYL-MALONYL CONDENSING ENZYME-RELATED"/>
    <property type="match status" value="1"/>
</dbReference>
<keyword evidence="4" id="KW-1003">Cell membrane</keyword>
<evidence type="ECO:0000256" key="5">
    <source>
        <dbReference type="ARBA" id="ARBA00022692"/>
    </source>
</evidence>
<comment type="subcellular location">
    <subcellularLocation>
        <location evidence="1">Cell membrane</location>
        <topology evidence="1">Multi-pass membrane protein</topology>
    </subcellularLocation>
</comment>
<evidence type="ECO:0000256" key="1">
    <source>
        <dbReference type="ARBA" id="ARBA00004651"/>
    </source>
</evidence>
<evidence type="ECO:0000313" key="11">
    <source>
        <dbReference type="Proteomes" id="UP000028073"/>
    </source>
</evidence>
<dbReference type="PANTHER" id="PTHR22911:SF137">
    <property type="entry name" value="SOLUTE CARRIER FAMILY 35 MEMBER G2-RELATED"/>
    <property type="match status" value="1"/>
</dbReference>
<feature type="transmembrane region" description="Helical" evidence="8">
    <location>
        <begin position="174"/>
        <end position="195"/>
    </location>
</feature>
<dbReference type="AlphaFoldDB" id="A0A081NE26"/>
<evidence type="ECO:0000256" key="2">
    <source>
        <dbReference type="ARBA" id="ARBA00007362"/>
    </source>
</evidence>
<feature type="transmembrane region" description="Helical" evidence="8">
    <location>
        <begin position="210"/>
        <end position="230"/>
    </location>
</feature>
<dbReference type="NCBIfam" id="TIGR00688">
    <property type="entry name" value="rarD"/>
    <property type="match status" value="1"/>
</dbReference>
<evidence type="ECO:0000256" key="8">
    <source>
        <dbReference type="SAM" id="Phobius"/>
    </source>
</evidence>
<reference evidence="10 11" key="1">
    <citation type="submission" date="2014-06" db="EMBL/GenBank/DDBJ databases">
        <title>Whole Genome Sequences of Three Symbiotic Endozoicomonas Bacteria.</title>
        <authorList>
            <person name="Neave M.J."/>
            <person name="Apprill A."/>
            <person name="Voolstra C.R."/>
        </authorList>
    </citation>
    <scope>NUCLEOTIDE SEQUENCE [LARGE SCALE GENOMIC DNA]</scope>
    <source>
        <strain evidence="10 11">DSM 25634</strain>
    </source>
</reference>
<sequence length="295" mass="32848">MNTHLISGKGLSNSVMASLMFGLVPVYVQLTELSGNTLFWNRIIFSAICLALICYRVDKLQGFKAIFLCRKTMLSLSLGGLLVGFQWWLFVWAPVNDKTQDLSLGYFLLPLTLALTGKLIFRERLNKAQYFAIGSALVGVLAMLWQQGSLPWVSLAVSGLYPVYFIIRKPLKVGTLPALLFEHLLFVPASIFILMSDQNFIQNLGQPSNLWYLLPGLGLLCSLSMVCYISASRYLPVSLFGLLSYLEPALIFVVAITILGESFTTQQWFSYSFIWLATAVICADSARKLAQPTTN</sequence>
<feature type="transmembrane region" description="Helical" evidence="8">
    <location>
        <begin position="102"/>
        <end position="121"/>
    </location>
</feature>
<keyword evidence="11" id="KW-1185">Reference proteome</keyword>
<feature type="transmembrane region" description="Helical" evidence="8">
    <location>
        <begin position="37"/>
        <end position="55"/>
    </location>
</feature>
<keyword evidence="7 8" id="KW-0472">Membrane</keyword>
<comment type="similarity">
    <text evidence="2">Belongs to the EamA transporter family.</text>
</comment>
<dbReference type="InterPro" id="IPR004626">
    <property type="entry name" value="RarD"/>
</dbReference>
<dbReference type="eggNOG" id="COG2962">
    <property type="taxonomic scope" value="Bacteria"/>
</dbReference>
<evidence type="ECO:0000259" key="9">
    <source>
        <dbReference type="Pfam" id="PF00892"/>
    </source>
</evidence>
<feature type="transmembrane region" description="Helical" evidence="8">
    <location>
        <begin position="151"/>
        <end position="167"/>
    </location>
</feature>
<proteinExistence type="inferred from homology"/>
<accession>A0A081NE26</accession>
<dbReference type="RefSeq" id="WP_034838713.1">
    <property type="nucleotide sequence ID" value="NZ_JOKH01000004.1"/>
</dbReference>
<dbReference type="InterPro" id="IPR037185">
    <property type="entry name" value="EmrE-like"/>
</dbReference>
<feature type="domain" description="EamA" evidence="9">
    <location>
        <begin position="177"/>
        <end position="281"/>
    </location>
</feature>
<organism evidence="10 11">
    <name type="scientific">Endozoicomonas numazuensis</name>
    <dbReference type="NCBI Taxonomy" id="1137799"/>
    <lineage>
        <taxon>Bacteria</taxon>
        <taxon>Pseudomonadati</taxon>
        <taxon>Pseudomonadota</taxon>
        <taxon>Gammaproteobacteria</taxon>
        <taxon>Oceanospirillales</taxon>
        <taxon>Endozoicomonadaceae</taxon>
        <taxon>Endozoicomonas</taxon>
    </lineage>
</organism>
<evidence type="ECO:0000256" key="7">
    <source>
        <dbReference type="ARBA" id="ARBA00023136"/>
    </source>
</evidence>
<feature type="transmembrane region" description="Helical" evidence="8">
    <location>
        <begin position="237"/>
        <end position="256"/>
    </location>
</feature>
<dbReference type="InterPro" id="IPR000620">
    <property type="entry name" value="EamA_dom"/>
</dbReference>
<feature type="transmembrane region" description="Helical" evidence="8">
    <location>
        <begin position="12"/>
        <end position="31"/>
    </location>
</feature>
<protein>
    <recommendedName>
        <fullName evidence="9">EamA domain-containing protein</fullName>
    </recommendedName>
</protein>
<name>A0A081NE26_9GAMM</name>
<gene>
    <name evidence="10" type="ORF">GZ78_18540</name>
</gene>
<dbReference type="GO" id="GO:0005886">
    <property type="term" value="C:plasma membrane"/>
    <property type="evidence" value="ECO:0007669"/>
    <property type="project" value="UniProtKB-SubCell"/>
</dbReference>
<feature type="transmembrane region" description="Helical" evidence="8">
    <location>
        <begin position="268"/>
        <end position="286"/>
    </location>
</feature>
<dbReference type="Pfam" id="PF00892">
    <property type="entry name" value="EamA"/>
    <property type="match status" value="1"/>
</dbReference>
<dbReference type="EMBL" id="JOKH01000004">
    <property type="protein sequence ID" value="KEQ16699.1"/>
    <property type="molecule type" value="Genomic_DNA"/>
</dbReference>
<evidence type="ECO:0000256" key="4">
    <source>
        <dbReference type="ARBA" id="ARBA00022475"/>
    </source>
</evidence>
<dbReference type="SUPFAM" id="SSF103481">
    <property type="entry name" value="Multidrug resistance efflux transporter EmrE"/>
    <property type="match status" value="2"/>
</dbReference>
<evidence type="ECO:0000256" key="3">
    <source>
        <dbReference type="ARBA" id="ARBA00022448"/>
    </source>
</evidence>
<dbReference type="Proteomes" id="UP000028073">
    <property type="component" value="Unassembled WGS sequence"/>
</dbReference>
<comment type="caution">
    <text evidence="10">The sequence shown here is derived from an EMBL/GenBank/DDBJ whole genome shotgun (WGS) entry which is preliminary data.</text>
</comment>
<evidence type="ECO:0000256" key="6">
    <source>
        <dbReference type="ARBA" id="ARBA00022989"/>
    </source>
</evidence>
<dbReference type="Gene3D" id="1.10.3730.20">
    <property type="match status" value="1"/>
</dbReference>
<feature type="transmembrane region" description="Helical" evidence="8">
    <location>
        <begin position="128"/>
        <end position="145"/>
    </location>
</feature>